<dbReference type="AlphaFoldDB" id="A0A9P6AT89"/>
<proteinExistence type="predicted"/>
<sequence length="423" mass="46650">MMRDAAYAAGLVAHEGSQEYAGGRDRLHIICEPEAGAVHCILWKDLGLKPNQSFMVCDAGGGTIDTAIYQVLGNVTQIAEQCASSGASCGSHFLDINFRAYLEEWHKIRNIRLSEKNLARYMHAFTYLYKLEFNGKQDRRDLHFECFDVSDYYNLDLSDDEFFNGQLVVPVSDLQERVFDPIVNKGLGVLEAQLKRVGSVDALLLVGGFSASPYLFDRIWENTFHERLHGRILNPVDPDIATSLGTAQSGLAESLIQRPIGAPTIIASKSYIIGVGPNLAIGRGGNWKLRTAAGMMNGFNGVFEAQYLVVKGALLKKGEPVLQEFTKTSSNSSDSVFVARVYTSDSAEMRADTSGGDLEHIVDWEIDLSAIQLFKQNAQNSSRKRFDTVFEIGIEIESQEAHVVWFSGGERGGRLRLPAIPGN</sequence>
<reference evidence="3" key="1">
    <citation type="journal article" date="2020" name="Nat. Commun.">
        <title>Large-scale genome sequencing of mycorrhizal fungi provides insights into the early evolution of symbiotic traits.</title>
        <authorList>
            <person name="Miyauchi S."/>
            <person name="Kiss E."/>
            <person name="Kuo A."/>
            <person name="Drula E."/>
            <person name="Kohler A."/>
            <person name="Sanchez-Garcia M."/>
            <person name="Morin E."/>
            <person name="Andreopoulos B."/>
            <person name="Barry K.W."/>
            <person name="Bonito G."/>
            <person name="Buee M."/>
            <person name="Carver A."/>
            <person name="Chen C."/>
            <person name="Cichocki N."/>
            <person name="Clum A."/>
            <person name="Culley D."/>
            <person name="Crous P.W."/>
            <person name="Fauchery L."/>
            <person name="Girlanda M."/>
            <person name="Hayes R.D."/>
            <person name="Keri Z."/>
            <person name="LaButti K."/>
            <person name="Lipzen A."/>
            <person name="Lombard V."/>
            <person name="Magnuson J."/>
            <person name="Maillard F."/>
            <person name="Murat C."/>
            <person name="Nolan M."/>
            <person name="Ohm R.A."/>
            <person name="Pangilinan J."/>
            <person name="Pereira M.F."/>
            <person name="Perotto S."/>
            <person name="Peter M."/>
            <person name="Pfister S."/>
            <person name="Riley R."/>
            <person name="Sitrit Y."/>
            <person name="Stielow J.B."/>
            <person name="Szollosi G."/>
            <person name="Zifcakova L."/>
            <person name="Stursova M."/>
            <person name="Spatafora J.W."/>
            <person name="Tedersoo L."/>
            <person name="Vaario L.M."/>
            <person name="Yamada A."/>
            <person name="Yan M."/>
            <person name="Wang P."/>
            <person name="Xu J."/>
            <person name="Bruns T."/>
            <person name="Baldrian P."/>
            <person name="Vilgalys R."/>
            <person name="Dunand C."/>
            <person name="Henrissat B."/>
            <person name="Grigoriev I.V."/>
            <person name="Hibbett D."/>
            <person name="Nagy L.G."/>
            <person name="Martin F.M."/>
        </authorList>
    </citation>
    <scope>NUCLEOTIDE SEQUENCE</scope>
    <source>
        <strain evidence="3">UP504</strain>
    </source>
</reference>
<gene>
    <name evidence="3" type="ORF">BS47DRAFT_1346695</name>
</gene>
<evidence type="ECO:0000313" key="4">
    <source>
        <dbReference type="Proteomes" id="UP000886523"/>
    </source>
</evidence>
<keyword evidence="4" id="KW-1185">Reference proteome</keyword>
<dbReference type="SUPFAM" id="SSF53067">
    <property type="entry name" value="Actin-like ATPase domain"/>
    <property type="match status" value="1"/>
</dbReference>
<dbReference type="InterPro" id="IPR043129">
    <property type="entry name" value="ATPase_NBD"/>
</dbReference>
<dbReference type="EMBL" id="MU128999">
    <property type="protein sequence ID" value="KAF9511528.1"/>
    <property type="molecule type" value="Genomic_DNA"/>
</dbReference>
<evidence type="ECO:0000313" key="3">
    <source>
        <dbReference type="EMBL" id="KAF9511528.1"/>
    </source>
</evidence>
<dbReference type="PANTHER" id="PTHR14187:SF5">
    <property type="entry name" value="HEAT SHOCK 70 KDA PROTEIN 12A"/>
    <property type="match status" value="1"/>
</dbReference>
<organism evidence="3 4">
    <name type="scientific">Hydnum rufescens UP504</name>
    <dbReference type="NCBI Taxonomy" id="1448309"/>
    <lineage>
        <taxon>Eukaryota</taxon>
        <taxon>Fungi</taxon>
        <taxon>Dikarya</taxon>
        <taxon>Basidiomycota</taxon>
        <taxon>Agaricomycotina</taxon>
        <taxon>Agaricomycetes</taxon>
        <taxon>Cantharellales</taxon>
        <taxon>Hydnaceae</taxon>
        <taxon>Hydnum</taxon>
    </lineage>
</organism>
<evidence type="ECO:0000256" key="1">
    <source>
        <dbReference type="ARBA" id="ARBA00022741"/>
    </source>
</evidence>
<evidence type="ECO:0000256" key="2">
    <source>
        <dbReference type="ARBA" id="ARBA00022840"/>
    </source>
</evidence>
<protein>
    <recommendedName>
        <fullName evidence="5">Actin-like ATPase domain-containing protein</fullName>
    </recommendedName>
</protein>
<dbReference type="GO" id="GO:0140662">
    <property type="term" value="F:ATP-dependent protein folding chaperone"/>
    <property type="evidence" value="ECO:0007669"/>
    <property type="project" value="InterPro"/>
</dbReference>
<dbReference type="Proteomes" id="UP000886523">
    <property type="component" value="Unassembled WGS sequence"/>
</dbReference>
<dbReference type="PANTHER" id="PTHR14187">
    <property type="entry name" value="ALPHA KINASE/ELONGATION FACTOR 2 KINASE"/>
    <property type="match status" value="1"/>
</dbReference>
<comment type="caution">
    <text evidence="3">The sequence shown here is derived from an EMBL/GenBank/DDBJ whole genome shotgun (WGS) entry which is preliminary data.</text>
</comment>
<dbReference type="CDD" id="cd10170">
    <property type="entry name" value="ASKHA_NBD_HSP70"/>
    <property type="match status" value="1"/>
</dbReference>
<name>A0A9P6AT89_9AGAM</name>
<dbReference type="GO" id="GO:0005524">
    <property type="term" value="F:ATP binding"/>
    <property type="evidence" value="ECO:0007669"/>
    <property type="project" value="UniProtKB-KW"/>
</dbReference>
<accession>A0A9P6AT89</accession>
<keyword evidence="2" id="KW-0067">ATP-binding</keyword>
<dbReference type="Pfam" id="PF00012">
    <property type="entry name" value="HSP70"/>
    <property type="match status" value="1"/>
</dbReference>
<dbReference type="OrthoDB" id="2963168at2759"/>
<evidence type="ECO:0008006" key="5">
    <source>
        <dbReference type="Google" id="ProtNLM"/>
    </source>
</evidence>
<keyword evidence="1" id="KW-0547">Nucleotide-binding</keyword>
<dbReference type="InterPro" id="IPR013126">
    <property type="entry name" value="Hsp_70_fam"/>
</dbReference>